<dbReference type="Pfam" id="PF25954">
    <property type="entry name" value="Beta-barrel_RND_2"/>
    <property type="match status" value="1"/>
</dbReference>
<feature type="coiled-coil region" evidence="1">
    <location>
        <begin position="165"/>
        <end position="230"/>
    </location>
</feature>
<dbReference type="Gene3D" id="1.10.287.470">
    <property type="entry name" value="Helix hairpin bin"/>
    <property type="match status" value="1"/>
</dbReference>
<dbReference type="PANTHER" id="PTHR30386:SF24">
    <property type="entry name" value="MULTIDRUG RESISTANCE EFFLUX PUMP"/>
    <property type="match status" value="1"/>
</dbReference>
<dbReference type="InterPro" id="IPR050739">
    <property type="entry name" value="MFP"/>
</dbReference>
<evidence type="ECO:0000313" key="6">
    <source>
        <dbReference type="EMBL" id="PQM26939.1"/>
    </source>
</evidence>
<dbReference type="PANTHER" id="PTHR30386">
    <property type="entry name" value="MEMBRANE FUSION SUBUNIT OF EMRAB-TOLC MULTIDRUG EFFLUX PUMP"/>
    <property type="match status" value="1"/>
</dbReference>
<evidence type="ECO:0000259" key="5">
    <source>
        <dbReference type="Pfam" id="PF25954"/>
    </source>
</evidence>
<feature type="domain" description="Multidrug resistance protein MdtA-like barrel-sandwich hybrid" evidence="4">
    <location>
        <begin position="100"/>
        <end position="293"/>
    </location>
</feature>
<dbReference type="RefSeq" id="WP_106000309.1">
    <property type="nucleotide sequence ID" value="NZ_CM009578.1"/>
</dbReference>
<name>A0A2S8B3U6_9SPHN</name>
<keyword evidence="3" id="KW-0812">Transmembrane</keyword>
<evidence type="ECO:0000256" key="2">
    <source>
        <dbReference type="SAM" id="MobiDB-lite"/>
    </source>
</evidence>
<dbReference type="SUPFAM" id="SSF111369">
    <property type="entry name" value="HlyD-like secretion proteins"/>
    <property type="match status" value="3"/>
</dbReference>
<dbReference type="InterPro" id="IPR058792">
    <property type="entry name" value="Beta-barrel_RND_2"/>
</dbReference>
<comment type="caution">
    <text evidence="6">The sequence shown here is derived from an EMBL/GenBank/DDBJ whole genome shotgun (WGS) entry which is preliminary data.</text>
</comment>
<reference evidence="7" key="1">
    <citation type="submission" date="2017-11" db="EMBL/GenBank/DDBJ databases">
        <title>The complete genome sequence of Sphingopyxis pomeranensis sp. nov. strain WS5A3p.</title>
        <authorList>
            <person name="Kaminski M.A."/>
        </authorList>
    </citation>
    <scope>NUCLEOTIDE SEQUENCE [LARGE SCALE GENOMIC DNA]</scope>
    <source>
        <strain evidence="7">WS5A3p</strain>
    </source>
</reference>
<dbReference type="Gene3D" id="2.40.30.170">
    <property type="match status" value="1"/>
</dbReference>
<dbReference type="EMBL" id="PHFW01000003">
    <property type="protein sequence ID" value="PQM26939.1"/>
    <property type="molecule type" value="Genomic_DNA"/>
</dbReference>
<dbReference type="OrthoDB" id="9811754at2"/>
<accession>A0A2S8B3U6</accession>
<evidence type="ECO:0000313" key="7">
    <source>
        <dbReference type="Proteomes" id="UP000238954"/>
    </source>
</evidence>
<keyword evidence="3" id="KW-1133">Transmembrane helix</keyword>
<proteinExistence type="predicted"/>
<feature type="region of interest" description="Disordered" evidence="2">
    <location>
        <begin position="1"/>
        <end position="51"/>
    </location>
</feature>
<dbReference type="AlphaFoldDB" id="A0A2S8B3U6"/>
<feature type="domain" description="CusB-like beta-barrel" evidence="5">
    <location>
        <begin position="298"/>
        <end position="340"/>
    </location>
</feature>
<dbReference type="Pfam" id="PF25917">
    <property type="entry name" value="BSH_RND"/>
    <property type="match status" value="1"/>
</dbReference>
<evidence type="ECO:0000256" key="1">
    <source>
        <dbReference type="SAM" id="Coils"/>
    </source>
</evidence>
<dbReference type="Proteomes" id="UP000238954">
    <property type="component" value="Chromosome"/>
</dbReference>
<keyword evidence="7" id="KW-1185">Reference proteome</keyword>
<keyword evidence="1" id="KW-0175">Coiled coil</keyword>
<dbReference type="PRINTS" id="PR01490">
    <property type="entry name" value="RTXTOXIND"/>
</dbReference>
<protein>
    <submittedName>
        <fullName evidence="6">Secretion protein HlyD</fullName>
    </submittedName>
</protein>
<organism evidence="6 7">
    <name type="scientific">Sphingopyxis lindanitolerans</name>
    <dbReference type="NCBI Taxonomy" id="2054227"/>
    <lineage>
        <taxon>Bacteria</taxon>
        <taxon>Pseudomonadati</taxon>
        <taxon>Pseudomonadota</taxon>
        <taxon>Alphaproteobacteria</taxon>
        <taxon>Sphingomonadales</taxon>
        <taxon>Sphingomonadaceae</taxon>
        <taxon>Sphingopyxis</taxon>
    </lineage>
</organism>
<sequence length="400" mass="42256">MSDDKSDTPQPETPEVARKAPAPPPAEEPAPEAHKGSPDDQIGPPPAGWRPPQSRGRIILFGAIILAGALAILYAWGLPPFRPDSQTTDNAYIRGQTTIIAPQVGGYVTEVLVQDFEHVAAGQVLVRIDDSIYRQRAAQGAANIAAQTASLSNSQQSQRSAEAQVRLQDAAVANAQAQLQRAQADMRRVNELVDAGSVSLRERDQTLAALRQAEAAVRQAAAQRQIAVEQVRSVTVGRSGLEAGVENAKAASGLAVIDLRRTEVRAPRSGRLSEVSVRVGQLVNPGTQLMYLVPQTHWVVANFKEAQTANIRVGQAARMRVDALGGAELRGTVESVAPAAGSEFSVIKPDTGSGNFVKVPQRIAVRIRIDPGQKLAARLGPGMSVVATVDTDGAGTDGGR</sequence>
<evidence type="ECO:0000256" key="3">
    <source>
        <dbReference type="SAM" id="Phobius"/>
    </source>
</evidence>
<dbReference type="InterPro" id="IPR058625">
    <property type="entry name" value="MdtA-like_BSH"/>
</dbReference>
<feature type="transmembrane region" description="Helical" evidence="3">
    <location>
        <begin position="58"/>
        <end position="77"/>
    </location>
</feature>
<keyword evidence="3" id="KW-0472">Membrane</keyword>
<dbReference type="Gene3D" id="2.40.50.100">
    <property type="match status" value="1"/>
</dbReference>
<evidence type="ECO:0000259" key="4">
    <source>
        <dbReference type="Pfam" id="PF25917"/>
    </source>
</evidence>
<gene>
    <name evidence="6" type="ORF">CVO77_18370</name>
</gene>